<organism evidence="2 3">
    <name type="scientific">Pyricularia grisea</name>
    <name type="common">Crabgrass-specific blast fungus</name>
    <name type="synonym">Magnaporthe grisea</name>
    <dbReference type="NCBI Taxonomy" id="148305"/>
    <lineage>
        <taxon>Eukaryota</taxon>
        <taxon>Fungi</taxon>
        <taxon>Dikarya</taxon>
        <taxon>Ascomycota</taxon>
        <taxon>Pezizomycotina</taxon>
        <taxon>Sordariomycetes</taxon>
        <taxon>Sordariomycetidae</taxon>
        <taxon>Magnaporthales</taxon>
        <taxon>Pyriculariaceae</taxon>
        <taxon>Pyricularia</taxon>
    </lineage>
</organism>
<reference evidence="3" key="1">
    <citation type="journal article" date="2019" name="Mol. Biol. Evol.">
        <title>Blast fungal genomes show frequent chromosomal changes, gene gains and losses, and effector gene turnover.</title>
        <authorList>
            <person name="Gomez Luciano L.B."/>
            <person name="Jason Tsai I."/>
            <person name="Chuma I."/>
            <person name="Tosa Y."/>
            <person name="Chen Y.H."/>
            <person name="Li J.Y."/>
            <person name="Li M.Y."/>
            <person name="Jade Lu M.Y."/>
            <person name="Nakayashiki H."/>
            <person name="Li W.H."/>
        </authorList>
    </citation>
    <scope>NUCLEOTIDE SEQUENCE</scope>
    <source>
        <strain evidence="3">NI907</strain>
    </source>
</reference>
<dbReference type="GeneID" id="41960003"/>
<evidence type="ECO:0000313" key="2">
    <source>
        <dbReference type="Proteomes" id="UP000515153"/>
    </source>
</evidence>
<protein>
    <submittedName>
        <fullName evidence="3">Uncharacterized protein</fullName>
    </submittedName>
</protein>
<dbReference type="RefSeq" id="XP_030985375.1">
    <property type="nucleotide sequence ID" value="XM_031125094.1"/>
</dbReference>
<name>A0A6P8BDX3_PYRGI</name>
<proteinExistence type="predicted"/>
<dbReference type="Proteomes" id="UP000515153">
    <property type="component" value="Unplaced"/>
</dbReference>
<reference evidence="3" key="3">
    <citation type="submission" date="2025-08" db="UniProtKB">
        <authorList>
            <consortium name="RefSeq"/>
        </authorList>
    </citation>
    <scope>IDENTIFICATION</scope>
    <source>
        <strain evidence="3">NI907</strain>
    </source>
</reference>
<feature type="non-terminal residue" evidence="3">
    <location>
        <position position="121"/>
    </location>
</feature>
<feature type="compositionally biased region" description="Polar residues" evidence="1">
    <location>
        <begin position="1"/>
        <end position="17"/>
    </location>
</feature>
<dbReference type="AlphaFoldDB" id="A0A6P8BDX3"/>
<sequence>MPSNSIQVKSSPSSPRSNGPKGCSGMDSCNYLGGPFRRDLRQPPRSCSLTRVLRRPVSSRPYSRRRRPVVSNRKEAGAVDGTFPRELGVTHSSNVPVLADQENTLLSGWNQGFPAFIKGDK</sequence>
<evidence type="ECO:0000313" key="3">
    <source>
        <dbReference type="RefSeq" id="XP_030985375.1"/>
    </source>
</evidence>
<dbReference type="KEGG" id="pgri:PgNI_05053"/>
<evidence type="ECO:0000256" key="1">
    <source>
        <dbReference type="SAM" id="MobiDB-lite"/>
    </source>
</evidence>
<keyword evidence="2" id="KW-1185">Reference proteome</keyword>
<gene>
    <name evidence="3" type="ORF">PgNI_05053</name>
</gene>
<reference evidence="3" key="2">
    <citation type="submission" date="2019-10" db="EMBL/GenBank/DDBJ databases">
        <authorList>
            <consortium name="NCBI Genome Project"/>
        </authorList>
    </citation>
    <scope>NUCLEOTIDE SEQUENCE</scope>
    <source>
        <strain evidence="3">NI907</strain>
    </source>
</reference>
<feature type="region of interest" description="Disordered" evidence="1">
    <location>
        <begin position="1"/>
        <end position="77"/>
    </location>
</feature>
<accession>A0A6P8BDX3</accession>